<evidence type="ECO:0000313" key="9">
    <source>
        <dbReference type="Proteomes" id="UP001059252"/>
    </source>
</evidence>
<evidence type="ECO:0000256" key="3">
    <source>
        <dbReference type="ARBA" id="ARBA00022692"/>
    </source>
</evidence>
<dbReference type="Proteomes" id="UP001059252">
    <property type="component" value="Chromosome"/>
</dbReference>
<evidence type="ECO:0000256" key="7">
    <source>
        <dbReference type="SAM" id="Phobius"/>
    </source>
</evidence>
<feature type="transmembrane region" description="Helical" evidence="7">
    <location>
        <begin position="249"/>
        <end position="270"/>
    </location>
</feature>
<dbReference type="PANTHER" id="PTHR47089:SF1">
    <property type="entry name" value="GUANOSINE ABC TRANSPORTER PERMEASE PROTEIN NUPP"/>
    <property type="match status" value="1"/>
</dbReference>
<keyword evidence="6" id="KW-0175">Coiled coil</keyword>
<keyword evidence="4 7" id="KW-1133">Transmembrane helix</keyword>
<organism evidence="8 9">
    <name type="scientific">Mycoplasma iguanae</name>
    <dbReference type="NCBI Taxonomy" id="292461"/>
    <lineage>
        <taxon>Bacteria</taxon>
        <taxon>Bacillati</taxon>
        <taxon>Mycoplasmatota</taxon>
        <taxon>Mollicutes</taxon>
        <taxon>Mycoplasmataceae</taxon>
        <taxon>Mycoplasma</taxon>
    </lineage>
</organism>
<protein>
    <submittedName>
        <fullName evidence="8">ABC transporter permease</fullName>
    </submittedName>
</protein>
<feature type="transmembrane region" description="Helical" evidence="7">
    <location>
        <begin position="96"/>
        <end position="114"/>
    </location>
</feature>
<evidence type="ECO:0000256" key="2">
    <source>
        <dbReference type="ARBA" id="ARBA00022475"/>
    </source>
</evidence>
<keyword evidence="3 7" id="KW-0812">Transmembrane</keyword>
<evidence type="ECO:0000256" key="4">
    <source>
        <dbReference type="ARBA" id="ARBA00022989"/>
    </source>
</evidence>
<gene>
    <name evidence="8" type="ORF">NV226_00095</name>
</gene>
<evidence type="ECO:0000256" key="6">
    <source>
        <dbReference type="SAM" id="Coils"/>
    </source>
</evidence>
<dbReference type="PANTHER" id="PTHR47089">
    <property type="entry name" value="ABC TRANSPORTER, PERMEASE PROTEIN"/>
    <property type="match status" value="1"/>
</dbReference>
<feature type="transmembrane region" description="Helical" evidence="7">
    <location>
        <begin position="370"/>
        <end position="389"/>
    </location>
</feature>
<name>A0ABY5R9P4_9MOLU</name>
<feature type="transmembrane region" description="Helical" evidence="7">
    <location>
        <begin position="199"/>
        <end position="219"/>
    </location>
</feature>
<feature type="transmembrane region" description="Helical" evidence="7">
    <location>
        <begin position="153"/>
        <end position="171"/>
    </location>
</feature>
<dbReference type="CDD" id="cd06580">
    <property type="entry name" value="TM_PBP1_transp_TpRbsC_like"/>
    <property type="match status" value="1"/>
</dbReference>
<accession>A0ABY5R9P4</accession>
<feature type="transmembrane region" description="Helical" evidence="7">
    <location>
        <begin position="120"/>
        <end position="141"/>
    </location>
</feature>
<evidence type="ECO:0000256" key="5">
    <source>
        <dbReference type="ARBA" id="ARBA00023136"/>
    </source>
</evidence>
<dbReference type="Pfam" id="PF02653">
    <property type="entry name" value="BPD_transp_2"/>
    <property type="match status" value="1"/>
</dbReference>
<proteinExistence type="predicted"/>
<evidence type="ECO:0000256" key="1">
    <source>
        <dbReference type="ARBA" id="ARBA00004651"/>
    </source>
</evidence>
<keyword evidence="2" id="KW-1003">Cell membrane</keyword>
<evidence type="ECO:0000313" key="8">
    <source>
        <dbReference type="EMBL" id="UVD81710.1"/>
    </source>
</evidence>
<feature type="transmembrane region" description="Helical" evidence="7">
    <location>
        <begin position="332"/>
        <end position="350"/>
    </location>
</feature>
<sequence>MNKLNVYFDKLSFFYKTDKNVSSRRKLYNSLWAVLFSLILAGIIFLFAGANPFAIYEKILEGSLKFSYHSFFIYFAIFIISGIAVGIGFKVGLFNIGVSGQMMIGGIITIAYLLKNGATITNIIISLILSVLAGSVLAIIAGLFKAFLNVHEVVSTILINWIIVYLGVWVFKDKFGMQNTLNNGSINLSNVPEFFTTSHFWPVAVAIAITIALVLWVILSRTTLGYKIKMTGMNKNASKYAGVNEKTTIIWTMAFSGALAGLAGWIYFAILNQSYFSGNKTPLTEGFTGIAISLLAHNSPIGSILSGFLFAVIQSGSSYAVTVSNGLSAENLTIISGIILFLSSISVVFLKWNPLSFLRKYLVLINKKEFWSIISIYLNSKKNLWLFFFKEKKITKTKQKAYKAEYKRINKELQNLIDFKYLKSLDADQKIEYYEEAERRKKLLKNELEEKDFYLIKQLATKRKIDIKEGHNRYREKLNLIYEKVFQTNQDFIFVFTQIFKKLFQKNNSKEIN</sequence>
<feature type="transmembrane region" description="Helical" evidence="7">
    <location>
        <begin position="27"/>
        <end position="48"/>
    </location>
</feature>
<dbReference type="InterPro" id="IPR001851">
    <property type="entry name" value="ABC_transp_permease"/>
</dbReference>
<reference evidence="8" key="1">
    <citation type="submission" date="2022-08" db="EMBL/GenBank/DDBJ databases">
        <title>Complete genome of Mycoplasma iguanae type strain 2327.</title>
        <authorList>
            <person name="Spergser J."/>
        </authorList>
    </citation>
    <scope>NUCLEOTIDE SEQUENCE</scope>
    <source>
        <strain evidence="8">2327</strain>
    </source>
</reference>
<keyword evidence="9" id="KW-1185">Reference proteome</keyword>
<keyword evidence="5 7" id="KW-0472">Membrane</keyword>
<feature type="coiled-coil region" evidence="6">
    <location>
        <begin position="427"/>
        <end position="454"/>
    </location>
</feature>
<feature type="transmembrane region" description="Helical" evidence="7">
    <location>
        <begin position="68"/>
        <end position="89"/>
    </location>
</feature>
<feature type="transmembrane region" description="Helical" evidence="7">
    <location>
        <begin position="290"/>
        <end position="312"/>
    </location>
</feature>
<comment type="subcellular location">
    <subcellularLocation>
        <location evidence="1">Cell membrane</location>
        <topology evidence="1">Multi-pass membrane protein</topology>
    </subcellularLocation>
</comment>
<dbReference type="RefSeq" id="WP_258210884.1">
    <property type="nucleotide sequence ID" value="NZ_CP102734.1"/>
</dbReference>
<dbReference type="EMBL" id="CP102734">
    <property type="protein sequence ID" value="UVD81710.1"/>
    <property type="molecule type" value="Genomic_DNA"/>
</dbReference>